<protein>
    <submittedName>
        <fullName evidence="1">Translation initiation factor 1</fullName>
    </submittedName>
</protein>
<evidence type="ECO:0000313" key="2">
    <source>
        <dbReference type="Proteomes" id="UP000177515"/>
    </source>
</evidence>
<keyword evidence="2" id="KW-1185">Reference proteome</keyword>
<evidence type="ECO:0000313" key="1">
    <source>
        <dbReference type="EMBL" id="AOZ10028.1"/>
    </source>
</evidence>
<dbReference type="Proteomes" id="UP000177515">
    <property type="component" value="Chromosome 2"/>
</dbReference>
<name>A0ABN4TXH4_9BURK</name>
<keyword evidence="1" id="KW-0648">Protein biosynthesis</keyword>
<organism evidence="1 2">
    <name type="scientific">Cupriavidus malaysiensis</name>
    <dbReference type="NCBI Taxonomy" id="367825"/>
    <lineage>
        <taxon>Bacteria</taxon>
        <taxon>Pseudomonadati</taxon>
        <taxon>Pseudomonadota</taxon>
        <taxon>Betaproteobacteria</taxon>
        <taxon>Burkholderiales</taxon>
        <taxon>Burkholderiaceae</taxon>
        <taxon>Cupriavidus</taxon>
    </lineage>
</organism>
<accession>A0ABN4TXH4</accession>
<dbReference type="RefSeq" id="WP_071038743.1">
    <property type="nucleotide sequence ID" value="NZ_CP017755.1"/>
</dbReference>
<sequence length="84" mass="9414">MPNSEEWEVQHLTSTGWVAGSYRHIPWLEVEVDAPQSGVLTVRRHITAIYAGPSRITEDRTPHTEDIGLIESLLAQFGNPTFSI</sequence>
<proteinExistence type="predicted"/>
<gene>
    <name evidence="1" type="ORF">BKK80_30675</name>
</gene>
<reference evidence="1 2" key="1">
    <citation type="submission" date="2016-10" db="EMBL/GenBank/DDBJ databases">
        <title>Complete genome sequences of three Cupriavidus strains isolated from various Malaysian environments.</title>
        <authorList>
            <person name="Abdullah A.A.-A."/>
            <person name="Shafie N.A.H."/>
            <person name="Lau N.S."/>
        </authorList>
    </citation>
    <scope>NUCLEOTIDE SEQUENCE [LARGE SCALE GENOMIC DNA]</scope>
    <source>
        <strain evidence="1 2">USMAA1020</strain>
    </source>
</reference>
<keyword evidence="1" id="KW-0396">Initiation factor</keyword>
<dbReference type="EMBL" id="CP017755">
    <property type="protein sequence ID" value="AOZ10028.1"/>
    <property type="molecule type" value="Genomic_DNA"/>
</dbReference>
<dbReference type="GO" id="GO:0003743">
    <property type="term" value="F:translation initiation factor activity"/>
    <property type="evidence" value="ECO:0007669"/>
    <property type="project" value="UniProtKB-KW"/>
</dbReference>